<keyword evidence="2" id="KW-1185">Reference proteome</keyword>
<reference evidence="1 2" key="1">
    <citation type="submission" date="2014-03" db="EMBL/GenBank/DDBJ databases">
        <title>The genome of Kluyveromyces dobzhanskii.</title>
        <authorList>
            <person name="Nystedt B."/>
            <person name="Astrom S."/>
        </authorList>
    </citation>
    <scope>NUCLEOTIDE SEQUENCE [LARGE SCALE GENOMIC DNA]</scope>
    <source>
        <strain evidence="1 2">CBS 2104</strain>
    </source>
</reference>
<comment type="caution">
    <text evidence="1">The sequence shown here is derived from an EMBL/GenBank/DDBJ whole genome shotgun (WGS) entry which is preliminary data.</text>
</comment>
<evidence type="ECO:0000313" key="1">
    <source>
        <dbReference type="EMBL" id="CDO93576.1"/>
    </source>
</evidence>
<dbReference type="Proteomes" id="UP000031516">
    <property type="component" value="Unassembled WGS sequence"/>
</dbReference>
<evidence type="ECO:0000313" key="2">
    <source>
        <dbReference type="Proteomes" id="UP000031516"/>
    </source>
</evidence>
<dbReference type="OrthoDB" id="4069905at2759"/>
<sequence>MFSLFPSKFFKPFISSSKQQREAVQGKNEFAFRFEEKDNEFLDIALLDKGKIKGGIDTDRISTEEDQLAGKTHMDLYESEADISVSEMIRFQKSVPRAASARDKKKVTLQRKLDNVRAGTYCKNLEQVSLHQSTYDDDVLDSFEENMYDPKLFRKLKVDKKRTKSYVLCKTNKL</sequence>
<protein>
    <submittedName>
        <fullName evidence="1">WGS project CCBQ000000000 data, contig 00104</fullName>
    </submittedName>
</protein>
<accession>A0A0A8L610</accession>
<dbReference type="EMBL" id="CCBQ010000026">
    <property type="protein sequence ID" value="CDO93576.1"/>
    <property type="molecule type" value="Genomic_DNA"/>
</dbReference>
<gene>
    <name evidence="1" type="ORF">KLDO_g1872</name>
</gene>
<organism evidence="1 2">
    <name type="scientific">Kluyveromyces dobzhanskii CBS 2104</name>
    <dbReference type="NCBI Taxonomy" id="1427455"/>
    <lineage>
        <taxon>Eukaryota</taxon>
        <taxon>Fungi</taxon>
        <taxon>Dikarya</taxon>
        <taxon>Ascomycota</taxon>
        <taxon>Saccharomycotina</taxon>
        <taxon>Saccharomycetes</taxon>
        <taxon>Saccharomycetales</taxon>
        <taxon>Saccharomycetaceae</taxon>
        <taxon>Kluyveromyces</taxon>
    </lineage>
</organism>
<dbReference type="AlphaFoldDB" id="A0A0A8L610"/>
<name>A0A0A8L610_9SACH</name>
<proteinExistence type="predicted"/>